<keyword evidence="3" id="KW-0653">Protein transport</keyword>
<comment type="function">
    <text evidence="3">Involved in ubiquitin-mediated protein degradation. Regulatory factor in the ubiquitin/proteasome pathway that controls the turnover of proteasome substrates. Targets proteasomes to the nucleus and facilitates the degradation of nuclear proteins.</text>
</comment>
<gene>
    <name evidence="5" type="ORF">M407DRAFT_22147</name>
</gene>
<organism evidence="5 6">
    <name type="scientific">Tulasnella calospora MUT 4182</name>
    <dbReference type="NCBI Taxonomy" id="1051891"/>
    <lineage>
        <taxon>Eukaryota</taxon>
        <taxon>Fungi</taxon>
        <taxon>Dikarya</taxon>
        <taxon>Basidiomycota</taxon>
        <taxon>Agaricomycotina</taxon>
        <taxon>Agaricomycetes</taxon>
        <taxon>Cantharellales</taxon>
        <taxon>Tulasnellaceae</taxon>
        <taxon>Tulasnella</taxon>
    </lineage>
</organism>
<keyword evidence="6" id="KW-1185">Reference proteome</keyword>
<dbReference type="Gene3D" id="1.20.58.1590">
    <property type="entry name" value="Tethering factor for nuclear proteasome Cut8/Sts1"/>
    <property type="match status" value="1"/>
</dbReference>
<dbReference type="EMBL" id="KN822991">
    <property type="protein sequence ID" value="KIO28721.1"/>
    <property type="molecule type" value="Genomic_DNA"/>
</dbReference>
<feature type="region of interest" description="Disordered" evidence="4">
    <location>
        <begin position="203"/>
        <end position="223"/>
    </location>
</feature>
<comment type="subunit">
    <text evidence="3">Binds the proteasome.</text>
</comment>
<dbReference type="HOGENOM" id="CLU_056224_0_0_1"/>
<dbReference type="InterPro" id="IPR038422">
    <property type="entry name" value="Cut8/Sts1_sf"/>
</dbReference>
<dbReference type="Proteomes" id="UP000054248">
    <property type="component" value="Unassembled WGS sequence"/>
</dbReference>
<dbReference type="GO" id="GO:0015031">
    <property type="term" value="P:protein transport"/>
    <property type="evidence" value="ECO:0007669"/>
    <property type="project" value="UniProtKB-UniRule"/>
</dbReference>
<dbReference type="GO" id="GO:0071630">
    <property type="term" value="P:nuclear protein quality control by the ubiquitin-proteasome system"/>
    <property type="evidence" value="ECO:0007669"/>
    <property type="project" value="UniProtKB-UniRule"/>
</dbReference>
<feature type="region of interest" description="Disordered" evidence="4">
    <location>
        <begin position="22"/>
        <end position="109"/>
    </location>
</feature>
<dbReference type="GO" id="GO:0031144">
    <property type="term" value="P:proteasome localization"/>
    <property type="evidence" value="ECO:0007669"/>
    <property type="project" value="UniProtKB-UniRule"/>
</dbReference>
<dbReference type="GO" id="GO:0016787">
    <property type="term" value="F:hydrolase activity"/>
    <property type="evidence" value="ECO:0007669"/>
    <property type="project" value="UniProtKB-KW"/>
</dbReference>
<feature type="compositionally biased region" description="Low complexity" evidence="4">
    <location>
        <begin position="38"/>
        <end position="62"/>
    </location>
</feature>
<evidence type="ECO:0000313" key="5">
    <source>
        <dbReference type="EMBL" id="KIO28721.1"/>
    </source>
</evidence>
<dbReference type="PANTHER" id="PTHR28032:SF1">
    <property type="entry name" value="FI02826P"/>
    <property type="match status" value="1"/>
</dbReference>
<reference evidence="5 6" key="1">
    <citation type="submission" date="2014-04" db="EMBL/GenBank/DDBJ databases">
        <authorList>
            <consortium name="DOE Joint Genome Institute"/>
            <person name="Kuo A."/>
            <person name="Girlanda M."/>
            <person name="Perotto S."/>
            <person name="Kohler A."/>
            <person name="Nagy L.G."/>
            <person name="Floudas D."/>
            <person name="Copeland A."/>
            <person name="Barry K.W."/>
            <person name="Cichocki N."/>
            <person name="Veneault-Fourrey C."/>
            <person name="LaButti K."/>
            <person name="Lindquist E.A."/>
            <person name="Lipzen A."/>
            <person name="Lundell T."/>
            <person name="Morin E."/>
            <person name="Murat C."/>
            <person name="Sun H."/>
            <person name="Tunlid A."/>
            <person name="Henrissat B."/>
            <person name="Grigoriev I.V."/>
            <person name="Hibbett D.S."/>
            <person name="Martin F."/>
            <person name="Nordberg H.P."/>
            <person name="Cantor M.N."/>
            <person name="Hua S.X."/>
        </authorList>
    </citation>
    <scope>NUCLEOTIDE SEQUENCE [LARGE SCALE GENOMIC DNA]</scope>
    <source>
        <strain evidence="5 6">MUT 4182</strain>
    </source>
</reference>
<dbReference type="OrthoDB" id="10061064at2759"/>
<evidence type="ECO:0000256" key="3">
    <source>
        <dbReference type="RuleBase" id="RU368013"/>
    </source>
</evidence>
<reference evidence="6" key="2">
    <citation type="submission" date="2015-01" db="EMBL/GenBank/DDBJ databases">
        <title>Evolutionary Origins and Diversification of the Mycorrhizal Mutualists.</title>
        <authorList>
            <consortium name="DOE Joint Genome Institute"/>
            <consortium name="Mycorrhizal Genomics Consortium"/>
            <person name="Kohler A."/>
            <person name="Kuo A."/>
            <person name="Nagy L.G."/>
            <person name="Floudas D."/>
            <person name="Copeland A."/>
            <person name="Barry K.W."/>
            <person name="Cichocki N."/>
            <person name="Veneault-Fourrey C."/>
            <person name="LaButti K."/>
            <person name="Lindquist E.A."/>
            <person name="Lipzen A."/>
            <person name="Lundell T."/>
            <person name="Morin E."/>
            <person name="Murat C."/>
            <person name="Riley R."/>
            <person name="Ohm R."/>
            <person name="Sun H."/>
            <person name="Tunlid A."/>
            <person name="Henrissat B."/>
            <person name="Grigoriev I.V."/>
            <person name="Hibbett D.S."/>
            <person name="Martin F."/>
        </authorList>
    </citation>
    <scope>NUCLEOTIDE SEQUENCE [LARGE SCALE GENOMIC DNA]</scope>
    <source>
        <strain evidence="6">MUT 4182</strain>
    </source>
</reference>
<keyword evidence="3" id="KW-0813">Transport</keyword>
<dbReference type="Pfam" id="PF08559">
    <property type="entry name" value="Cut8"/>
    <property type="match status" value="1"/>
</dbReference>
<dbReference type="AlphaFoldDB" id="A0A0C3QLX6"/>
<keyword evidence="3" id="KW-0963">Cytoplasm</keyword>
<evidence type="ECO:0000256" key="1">
    <source>
        <dbReference type="ARBA" id="ARBA00006199"/>
    </source>
</evidence>
<feature type="region of interest" description="Disordered" evidence="4">
    <location>
        <begin position="250"/>
        <end position="277"/>
    </location>
</feature>
<dbReference type="GO" id="GO:0031965">
    <property type="term" value="C:nuclear membrane"/>
    <property type="evidence" value="ECO:0007669"/>
    <property type="project" value="TreeGrafter"/>
</dbReference>
<keyword evidence="5" id="KW-0378">Hydrolase</keyword>
<accession>A0A0C3QLX6</accession>
<evidence type="ECO:0000256" key="4">
    <source>
        <dbReference type="SAM" id="MobiDB-lite"/>
    </source>
</evidence>
<comment type="subcellular location">
    <subcellularLocation>
        <location evidence="3">Cytoplasm</location>
    </subcellularLocation>
    <subcellularLocation>
        <location evidence="3">Nucleus</location>
    </subcellularLocation>
</comment>
<dbReference type="STRING" id="1051891.A0A0C3QLX6"/>
<keyword evidence="2 3" id="KW-0539">Nucleus</keyword>
<proteinExistence type="inferred from homology"/>
<evidence type="ECO:0000256" key="2">
    <source>
        <dbReference type="ARBA" id="ARBA00023242"/>
    </source>
</evidence>
<dbReference type="GO" id="GO:0070628">
    <property type="term" value="F:proteasome binding"/>
    <property type="evidence" value="ECO:0007669"/>
    <property type="project" value="TreeGrafter"/>
</dbReference>
<dbReference type="PANTHER" id="PTHR28032">
    <property type="entry name" value="FI02826P"/>
    <property type="match status" value="1"/>
</dbReference>
<sequence>MALPFGAHVPFSTQNPSPLSFGFGLGVPQHHLPPPDPSSSTSASFATQFAPQTPQAIATTTPQRPPIPPRTSVKRRNEFDDHEDDAAMGDGARSPSPSDRPIRRLGGGKKLRMTPAAVKVEGKIEEDDVDVGSLLASLPPSSHLPLLTALINERPELKQVVLSLIPRPTLDTAVQTINAGSKKLRDAYPYSVPAPTSSSLGFGFGSSSTAPQPAPSNPMRDSYVRTRLRQPVKDFSKLLLSYMSYFSSTPAERPPSAPGQSNSAAGAQPPQRQPAVPLHPTETFTFLQNVTSHVLRMPPLTIAELTRPADNVVFPRLVTEWSAWVTQIDRDVNHFGKMHRDEVVKGWERGLDELVEVEEQMLRSLQQHQQSNNASNGEGSSIGNVSIGMRGIRDRWVQQVGWMIGRRAGSIGMEM</sequence>
<comment type="similarity">
    <text evidence="1 3">Belongs to the cut8/STS1 family.</text>
</comment>
<dbReference type="GO" id="GO:0005737">
    <property type="term" value="C:cytoplasm"/>
    <property type="evidence" value="ECO:0007669"/>
    <property type="project" value="UniProtKB-SubCell"/>
</dbReference>
<protein>
    <recommendedName>
        <fullName evidence="3">Tethering factor for nuclear proteasome STS1</fullName>
    </recommendedName>
</protein>
<dbReference type="InterPro" id="IPR013868">
    <property type="entry name" value="Cut8/Sts1_fam"/>
</dbReference>
<feature type="compositionally biased region" description="Low complexity" evidence="4">
    <location>
        <begin position="264"/>
        <end position="276"/>
    </location>
</feature>
<name>A0A0C3QLX6_9AGAM</name>
<evidence type="ECO:0000313" key="6">
    <source>
        <dbReference type="Proteomes" id="UP000054248"/>
    </source>
</evidence>